<reference evidence="1" key="1">
    <citation type="submission" date="2020-05" db="EMBL/GenBank/DDBJ databases">
        <title>Mycena genomes resolve the evolution of fungal bioluminescence.</title>
        <authorList>
            <person name="Tsai I.J."/>
        </authorList>
    </citation>
    <scope>NUCLEOTIDE SEQUENCE</scope>
    <source>
        <strain evidence="1">CCC161011</strain>
    </source>
</reference>
<organism evidence="1 2">
    <name type="scientific">Mycena venus</name>
    <dbReference type="NCBI Taxonomy" id="2733690"/>
    <lineage>
        <taxon>Eukaryota</taxon>
        <taxon>Fungi</taxon>
        <taxon>Dikarya</taxon>
        <taxon>Basidiomycota</taxon>
        <taxon>Agaricomycotina</taxon>
        <taxon>Agaricomycetes</taxon>
        <taxon>Agaricomycetidae</taxon>
        <taxon>Agaricales</taxon>
        <taxon>Marasmiineae</taxon>
        <taxon>Mycenaceae</taxon>
        <taxon>Mycena</taxon>
    </lineage>
</organism>
<dbReference type="Proteomes" id="UP000620124">
    <property type="component" value="Unassembled WGS sequence"/>
</dbReference>
<accession>A0A8H6X959</accession>
<proteinExistence type="predicted"/>
<name>A0A8H6X959_9AGAR</name>
<dbReference type="OrthoDB" id="2017365at2759"/>
<dbReference type="EMBL" id="JACAZI010000022">
    <property type="protein sequence ID" value="KAF7336930.1"/>
    <property type="molecule type" value="Genomic_DNA"/>
</dbReference>
<gene>
    <name evidence="1" type="ORF">MVEN_02129400</name>
</gene>
<evidence type="ECO:0000313" key="1">
    <source>
        <dbReference type="EMBL" id="KAF7336930.1"/>
    </source>
</evidence>
<keyword evidence="2" id="KW-1185">Reference proteome</keyword>
<evidence type="ECO:0000313" key="2">
    <source>
        <dbReference type="Proteomes" id="UP000620124"/>
    </source>
</evidence>
<comment type="caution">
    <text evidence="1">The sequence shown here is derived from an EMBL/GenBank/DDBJ whole genome shotgun (WGS) entry which is preliminary data.</text>
</comment>
<protein>
    <submittedName>
        <fullName evidence="1">Uncharacterized protein</fullName>
    </submittedName>
</protein>
<sequence>MRYIPPCPSDSAEGLFVLPSLDSVSSALHVEPSTEDCSDERFIVRNLLLEHGWQYGLSVTPEKREALSIGDLAGRIVDPILVRVCELMGHLVRLHSHPEAWLPFNTQTVAEAELDQPIRDKLESASGLGTDPLLCLQAYTLLSQYSAQKEDIRNCQEFLVKASNIAIHHAATLGLEDSPACAWSPKFDSSYLSPHNTSDEARAAFSQMIYLDIQYGLILNLPSVIDPGLGVHWADTEINFIRAKSILFLNDSKRLVFAWNRWDFGDPTPTTWSKNYWSLIEDIHAHIGFLNTVLMDVSCIPALQGAEPTLKTCSLMSLAALAELYGLFALSQPESRRKHQEVVLEITNITQRFSDKDYQYLDPILSVCWSTAWRTLPETPEWATQTNDENVFRSGLLFLHAECNRKLRRASPFAVPL</sequence>
<dbReference type="AlphaFoldDB" id="A0A8H6X959"/>